<proteinExistence type="predicted"/>
<dbReference type="CDD" id="cd00761">
    <property type="entry name" value="Glyco_tranf_GTA_type"/>
    <property type="match status" value="1"/>
</dbReference>
<dbReference type="InterPro" id="IPR001173">
    <property type="entry name" value="Glyco_trans_2-like"/>
</dbReference>
<dbReference type="eggNOG" id="COG0463">
    <property type="taxonomic scope" value="Bacteria"/>
</dbReference>
<protein>
    <recommendedName>
        <fullName evidence="1">Glycosyltransferase 2-like domain-containing protein</fullName>
    </recommendedName>
</protein>
<keyword evidence="3" id="KW-1185">Reference proteome</keyword>
<organism evidence="2 3">
    <name type="scientific">Cellvibrio japonicus (strain Ueda107)</name>
    <name type="common">Pseudomonas fluorescens subsp. cellulosa</name>
    <dbReference type="NCBI Taxonomy" id="498211"/>
    <lineage>
        <taxon>Bacteria</taxon>
        <taxon>Pseudomonadati</taxon>
        <taxon>Pseudomonadota</taxon>
        <taxon>Gammaproteobacteria</taxon>
        <taxon>Cellvibrionales</taxon>
        <taxon>Cellvibrionaceae</taxon>
        <taxon>Cellvibrio</taxon>
    </lineage>
</organism>
<reference evidence="2 3" key="1">
    <citation type="journal article" date="2008" name="J. Bacteriol.">
        <title>Insights into plant cell wall degradation from the genome sequence of the soil bacterium Cellvibrio japonicus.</title>
        <authorList>
            <person name="Deboy R.T."/>
            <person name="Mongodin E.F."/>
            <person name="Fouts D.E."/>
            <person name="Tailford L.E."/>
            <person name="Khouri H."/>
            <person name="Emerson J.B."/>
            <person name="Mohamoud Y."/>
            <person name="Watkins K."/>
            <person name="Henrissat B."/>
            <person name="Gilbert H.J."/>
            <person name="Nelson K.E."/>
        </authorList>
    </citation>
    <scope>NUCLEOTIDE SEQUENCE [LARGE SCALE GENOMIC DNA]</scope>
    <source>
        <strain evidence="2 3">Ueda107</strain>
    </source>
</reference>
<dbReference type="EMBL" id="CP000934">
    <property type="protein sequence ID" value="ACE85470.1"/>
    <property type="molecule type" value="Genomic_DNA"/>
</dbReference>
<dbReference type="AlphaFoldDB" id="B3PGX3"/>
<evidence type="ECO:0000313" key="2">
    <source>
        <dbReference type="EMBL" id="ACE85470.1"/>
    </source>
</evidence>
<dbReference type="InterPro" id="IPR029044">
    <property type="entry name" value="Nucleotide-diphossugar_trans"/>
</dbReference>
<dbReference type="Gene3D" id="3.90.550.10">
    <property type="entry name" value="Spore Coat Polysaccharide Biosynthesis Protein SpsA, Chain A"/>
    <property type="match status" value="1"/>
</dbReference>
<name>B3PGX3_CELJU</name>
<gene>
    <name evidence="2" type="ordered locus">CJA_3568</name>
</gene>
<evidence type="ECO:0000259" key="1">
    <source>
        <dbReference type="Pfam" id="PF00535"/>
    </source>
</evidence>
<dbReference type="Pfam" id="PF00535">
    <property type="entry name" value="Glycos_transf_2"/>
    <property type="match status" value="1"/>
</dbReference>
<dbReference type="KEGG" id="cja:CJA_3568"/>
<dbReference type="SUPFAM" id="SSF53448">
    <property type="entry name" value="Nucleotide-diphospho-sugar transferases"/>
    <property type="match status" value="1"/>
</dbReference>
<feature type="domain" description="Glycosyltransferase 2-like" evidence="1">
    <location>
        <begin position="37"/>
        <end position="79"/>
    </location>
</feature>
<accession>B3PGX3</accession>
<dbReference type="HOGENOM" id="CLU_1303074_0_0_6"/>
<dbReference type="Proteomes" id="UP000001036">
    <property type="component" value="Chromosome"/>
</dbReference>
<dbReference type="STRING" id="498211.CJA_3568"/>
<evidence type="ECO:0000313" key="3">
    <source>
        <dbReference type="Proteomes" id="UP000001036"/>
    </source>
</evidence>
<sequence>MVVVYLSTDISTRHFLRWVSDHEVKAVEVPYEDTLSLGDLRNISIAEASGEYICTWDDDDWFHPDRLRAQYESIVQAGKWANVLLNMVMLDNTCTQAYLSSQWLWEPSMMCSKQFIVDNDLVYPSINKREDTYFLGKLKAQGVIAPLQDPKLYIYCYTGHNTCSAEHFKKLFSLAQPLTVENSELVSRLYNQVEPDQVTLAAFDRVDWRRV</sequence>